<evidence type="ECO:0000256" key="1">
    <source>
        <dbReference type="SAM" id="Phobius"/>
    </source>
</evidence>
<keyword evidence="1" id="KW-1133">Transmembrane helix</keyword>
<dbReference type="RefSeq" id="WP_169748663.1">
    <property type="nucleotide sequence ID" value="NZ_JAVDXG010000001.1"/>
</dbReference>
<organism evidence="2 3">
    <name type="scientific">Microbacterium trichothecenolyticum</name>
    <name type="common">Aureobacterium trichothecenolyticum</name>
    <dbReference type="NCBI Taxonomy" id="69370"/>
    <lineage>
        <taxon>Bacteria</taxon>
        <taxon>Bacillati</taxon>
        <taxon>Actinomycetota</taxon>
        <taxon>Actinomycetes</taxon>
        <taxon>Micrococcales</taxon>
        <taxon>Microbacteriaceae</taxon>
        <taxon>Microbacterium</taxon>
    </lineage>
</organism>
<feature type="transmembrane region" description="Helical" evidence="1">
    <location>
        <begin position="28"/>
        <end position="48"/>
    </location>
</feature>
<comment type="caution">
    <text evidence="2">The sequence shown here is derived from an EMBL/GenBank/DDBJ whole genome shotgun (WGS) entry which is preliminary data.</text>
</comment>
<keyword evidence="1" id="KW-0812">Transmembrane</keyword>
<sequence>MTGLAVILLIVGIVLLLLGVFIEAAKFLLWIGLIIIVIAVIAWLMRFIRRQT</sequence>
<dbReference type="EMBL" id="JYJA01000016">
    <property type="protein sequence ID" value="KJL45516.1"/>
    <property type="molecule type" value="Genomic_DNA"/>
</dbReference>
<dbReference type="Proteomes" id="UP000034098">
    <property type="component" value="Unassembled WGS sequence"/>
</dbReference>
<reference evidence="2 3" key="1">
    <citation type="submission" date="2015-02" db="EMBL/GenBank/DDBJ databases">
        <title>Draft genome sequences of ten Microbacterium spp. with emphasis on heavy metal contaminated environments.</title>
        <authorList>
            <person name="Corretto E."/>
        </authorList>
    </citation>
    <scope>NUCLEOTIDE SEQUENCE [LARGE SCALE GENOMIC DNA]</scope>
    <source>
        <strain evidence="2 3">DSM 8608</strain>
    </source>
</reference>
<evidence type="ECO:0008006" key="4">
    <source>
        <dbReference type="Google" id="ProtNLM"/>
    </source>
</evidence>
<dbReference type="PATRIC" id="fig|69370.6.peg.179"/>
<feature type="transmembrane region" description="Helical" evidence="1">
    <location>
        <begin position="5"/>
        <end position="22"/>
    </location>
</feature>
<keyword evidence="3" id="KW-1185">Reference proteome</keyword>
<gene>
    <name evidence="2" type="ORF">RS82_00170</name>
</gene>
<evidence type="ECO:0000313" key="2">
    <source>
        <dbReference type="EMBL" id="KJL45516.1"/>
    </source>
</evidence>
<protein>
    <recommendedName>
        <fullName evidence="4">DUF4175 domain-containing protein</fullName>
    </recommendedName>
</protein>
<name>A0A0M2HKU2_MICTR</name>
<dbReference type="AlphaFoldDB" id="A0A0M2HKU2"/>
<accession>A0A0M2HKU2</accession>
<keyword evidence="1" id="KW-0472">Membrane</keyword>
<proteinExistence type="predicted"/>
<evidence type="ECO:0000313" key="3">
    <source>
        <dbReference type="Proteomes" id="UP000034098"/>
    </source>
</evidence>